<keyword evidence="1" id="KW-0812">Transmembrane</keyword>
<evidence type="ECO:0000313" key="3">
    <source>
        <dbReference type="Proteomes" id="UP000077271"/>
    </source>
</evidence>
<reference evidence="2 3" key="1">
    <citation type="submission" date="2016-01" db="EMBL/GenBank/DDBJ databases">
        <title>Investigation of taxonomic status of Bacillus aminovorans.</title>
        <authorList>
            <person name="Verma A."/>
            <person name="Pal Y."/>
            <person name="Krishnamurthi S."/>
        </authorList>
    </citation>
    <scope>NUCLEOTIDE SEQUENCE [LARGE SCALE GENOMIC DNA]</scope>
    <source>
        <strain evidence="2 3">DSM 4337</strain>
    </source>
</reference>
<dbReference type="OrthoDB" id="2972455at2"/>
<evidence type="ECO:0000256" key="1">
    <source>
        <dbReference type="SAM" id="Phobius"/>
    </source>
</evidence>
<keyword evidence="1" id="KW-1133">Transmembrane helix</keyword>
<proteinExistence type="predicted"/>
<dbReference type="Proteomes" id="UP000077271">
    <property type="component" value="Unassembled WGS sequence"/>
</dbReference>
<dbReference type="RefSeq" id="WP_018391777.1">
    <property type="nucleotide sequence ID" value="NZ_LQWZ01000002.1"/>
</dbReference>
<accession>A0A177L261</accession>
<gene>
    <name evidence="2" type="ORF">AWH48_14915</name>
</gene>
<protein>
    <submittedName>
        <fullName evidence="2">Uncharacterized protein</fullName>
    </submittedName>
</protein>
<feature type="transmembrane region" description="Helical" evidence="1">
    <location>
        <begin position="5"/>
        <end position="24"/>
    </location>
</feature>
<dbReference type="EMBL" id="LQWZ01000002">
    <property type="protein sequence ID" value="OAH59427.1"/>
    <property type="molecule type" value="Genomic_DNA"/>
</dbReference>
<comment type="caution">
    <text evidence="2">The sequence shown here is derived from an EMBL/GenBank/DDBJ whole genome shotgun (WGS) entry which is preliminary data.</text>
</comment>
<organism evidence="2 3">
    <name type="scientific">Domibacillus aminovorans</name>
    <dbReference type="NCBI Taxonomy" id="29332"/>
    <lineage>
        <taxon>Bacteria</taxon>
        <taxon>Bacillati</taxon>
        <taxon>Bacillota</taxon>
        <taxon>Bacilli</taxon>
        <taxon>Bacillales</taxon>
        <taxon>Bacillaceae</taxon>
        <taxon>Domibacillus</taxon>
    </lineage>
</organism>
<evidence type="ECO:0000313" key="2">
    <source>
        <dbReference type="EMBL" id="OAH59427.1"/>
    </source>
</evidence>
<feature type="transmembrane region" description="Helical" evidence="1">
    <location>
        <begin position="36"/>
        <end position="60"/>
    </location>
</feature>
<dbReference type="Pfam" id="PF26135">
    <property type="entry name" value="YuzI"/>
    <property type="match status" value="1"/>
</dbReference>
<sequence>MRFTIFLTGFGFAVAGGVSFIMYFNLLAAGMTWTDYLSFTISRPECYLFFLGWVLIILGLKE</sequence>
<name>A0A177L261_9BACI</name>
<dbReference type="InterPro" id="IPR058887">
    <property type="entry name" value="YuzI-like"/>
</dbReference>
<keyword evidence="1" id="KW-0472">Membrane</keyword>
<dbReference type="AlphaFoldDB" id="A0A177L261"/>